<keyword evidence="2" id="KW-0472">Membrane</keyword>
<evidence type="ECO:0008006" key="6">
    <source>
        <dbReference type="Google" id="ProtNLM"/>
    </source>
</evidence>
<sequence>MMTSANFILIAAIIMAIQYNASGLTCYHCEFGREGCGSSFNAKGAGVIQLTSSSYGYCVKQVYASNTNAISRDGTSNSACSAGTISVAAVTSGSIQDGSTVYCCSTDYCNGASTKTTSFMLGLISVILCLFFLRK</sequence>
<comment type="caution">
    <text evidence="4">The sequence shown here is derived from an EMBL/GenBank/DDBJ whole genome shotgun (WGS) entry which is preliminary data.</text>
</comment>
<dbReference type="InterPro" id="IPR050975">
    <property type="entry name" value="Sleep_regulator"/>
</dbReference>
<evidence type="ECO:0000256" key="2">
    <source>
        <dbReference type="SAM" id="Phobius"/>
    </source>
</evidence>
<name>A0A814WEM6_ADIRI</name>
<dbReference type="EMBL" id="CAJNOJ010000148">
    <property type="protein sequence ID" value="CAF1200387.1"/>
    <property type="molecule type" value="Genomic_DNA"/>
</dbReference>
<proteinExistence type="predicted"/>
<evidence type="ECO:0000256" key="3">
    <source>
        <dbReference type="SAM" id="SignalP"/>
    </source>
</evidence>
<dbReference type="OrthoDB" id="10627420at2759"/>
<gene>
    <name evidence="4" type="ORF">EDS130_LOCUS25333</name>
</gene>
<keyword evidence="2" id="KW-1133">Transmembrane helix</keyword>
<dbReference type="Proteomes" id="UP000663852">
    <property type="component" value="Unassembled WGS sequence"/>
</dbReference>
<organism evidence="4 5">
    <name type="scientific">Adineta ricciae</name>
    <name type="common">Rotifer</name>
    <dbReference type="NCBI Taxonomy" id="249248"/>
    <lineage>
        <taxon>Eukaryota</taxon>
        <taxon>Metazoa</taxon>
        <taxon>Spiralia</taxon>
        <taxon>Gnathifera</taxon>
        <taxon>Rotifera</taxon>
        <taxon>Eurotatoria</taxon>
        <taxon>Bdelloidea</taxon>
        <taxon>Adinetida</taxon>
        <taxon>Adinetidae</taxon>
        <taxon>Adineta</taxon>
    </lineage>
</organism>
<dbReference type="PANTHER" id="PTHR33562">
    <property type="entry name" value="ATILLA, ISOFORM B-RELATED-RELATED"/>
    <property type="match status" value="1"/>
</dbReference>
<keyword evidence="2" id="KW-0812">Transmembrane</keyword>
<keyword evidence="1 3" id="KW-0732">Signal</keyword>
<feature type="chain" id="PRO_5032458655" description="UPAR/Ly6 domain-containing protein" evidence="3">
    <location>
        <begin position="24"/>
        <end position="135"/>
    </location>
</feature>
<dbReference type="SUPFAM" id="SSF57302">
    <property type="entry name" value="Snake toxin-like"/>
    <property type="match status" value="1"/>
</dbReference>
<feature type="signal peptide" evidence="3">
    <location>
        <begin position="1"/>
        <end position="23"/>
    </location>
</feature>
<dbReference type="InterPro" id="IPR045860">
    <property type="entry name" value="Snake_toxin-like_sf"/>
</dbReference>
<evidence type="ECO:0000313" key="5">
    <source>
        <dbReference type="Proteomes" id="UP000663852"/>
    </source>
</evidence>
<dbReference type="AlphaFoldDB" id="A0A814WEM6"/>
<evidence type="ECO:0000256" key="1">
    <source>
        <dbReference type="ARBA" id="ARBA00022729"/>
    </source>
</evidence>
<protein>
    <recommendedName>
        <fullName evidence="6">UPAR/Ly6 domain-containing protein</fullName>
    </recommendedName>
</protein>
<evidence type="ECO:0000313" key="4">
    <source>
        <dbReference type="EMBL" id="CAF1200387.1"/>
    </source>
</evidence>
<feature type="transmembrane region" description="Helical" evidence="2">
    <location>
        <begin position="116"/>
        <end position="133"/>
    </location>
</feature>
<accession>A0A814WEM6</accession>
<reference evidence="4" key="1">
    <citation type="submission" date="2021-02" db="EMBL/GenBank/DDBJ databases">
        <authorList>
            <person name="Nowell W R."/>
        </authorList>
    </citation>
    <scope>NUCLEOTIDE SEQUENCE</scope>
</reference>